<keyword evidence="3" id="KW-1185">Reference proteome</keyword>
<protein>
    <submittedName>
        <fullName evidence="2">DUF1987 domain-containing protein</fullName>
    </submittedName>
</protein>
<dbReference type="Pfam" id="PF09345">
    <property type="entry name" value="SiaC"/>
    <property type="match status" value="1"/>
</dbReference>
<dbReference type="Proteomes" id="UP000584642">
    <property type="component" value="Unassembled WGS sequence"/>
</dbReference>
<organism evidence="2 3">
    <name type="scientific">Azospirillum oleiclasticum</name>
    <dbReference type="NCBI Taxonomy" id="2735135"/>
    <lineage>
        <taxon>Bacteria</taxon>
        <taxon>Pseudomonadati</taxon>
        <taxon>Pseudomonadota</taxon>
        <taxon>Alphaproteobacteria</taxon>
        <taxon>Rhodospirillales</taxon>
        <taxon>Azospirillaceae</taxon>
        <taxon>Azospirillum</taxon>
    </lineage>
</organism>
<dbReference type="InterPro" id="IPR018530">
    <property type="entry name" value="SiaC"/>
</dbReference>
<feature type="domain" description="SiaC family regulatory phosphoprotein" evidence="1">
    <location>
        <begin position="8"/>
        <end position="127"/>
    </location>
</feature>
<evidence type="ECO:0000313" key="2">
    <source>
        <dbReference type="EMBL" id="NYZ23843.1"/>
    </source>
</evidence>
<accession>A0ABX2TL32</accession>
<evidence type="ECO:0000259" key="1">
    <source>
        <dbReference type="Pfam" id="PF09345"/>
    </source>
</evidence>
<name>A0ABX2TL32_9PROT</name>
<dbReference type="EMBL" id="JABFDB010000032">
    <property type="protein sequence ID" value="NYZ23843.1"/>
    <property type="molecule type" value="Genomic_DNA"/>
</dbReference>
<reference evidence="2 3" key="1">
    <citation type="submission" date="2020-05" db="EMBL/GenBank/DDBJ databases">
        <title>Azospirillum oleiclasticum sp. nov, a nitrogen-fixing and heavy crude oil-emulsifying bacterium isolated from the crude oil of Yumen Oilfield.</title>
        <authorList>
            <person name="Wu D."/>
            <person name="Cai M."/>
            <person name="Zhang X."/>
        </authorList>
    </citation>
    <scope>NUCLEOTIDE SEQUENCE [LARGE SCALE GENOMIC DNA]</scope>
    <source>
        <strain evidence="2 3">ROY-1-1-2</strain>
    </source>
</reference>
<proteinExistence type="predicted"/>
<sequence>MTTERLRIAATGRSPEVDFDFDSGVLRLKGESYPDDVAAFFGPVLGALRSYLGESAPQPIRFDMELMYFNSSSAKALMNVFQMLEGAAKQGRPVVVNWYHEPDDEAMQELGEDFSLDLQHVKFNLKESPAGGGR</sequence>
<evidence type="ECO:0000313" key="3">
    <source>
        <dbReference type="Proteomes" id="UP000584642"/>
    </source>
</evidence>
<gene>
    <name evidence="2" type="ORF">HND93_29430</name>
</gene>
<comment type="caution">
    <text evidence="2">The sequence shown here is derived from an EMBL/GenBank/DDBJ whole genome shotgun (WGS) entry which is preliminary data.</text>
</comment>
<dbReference type="RefSeq" id="WP_180285624.1">
    <property type="nucleotide sequence ID" value="NZ_JABFDB010000032.1"/>
</dbReference>